<keyword evidence="4" id="KW-1185">Reference proteome</keyword>
<name>A0ABQ0LRQ8_MYCCL</name>
<evidence type="ECO:0000256" key="2">
    <source>
        <dbReference type="SAM" id="SignalP"/>
    </source>
</evidence>
<evidence type="ECO:0000313" key="4">
    <source>
        <dbReference type="Proteomes" id="UP000815677"/>
    </source>
</evidence>
<reference evidence="3" key="1">
    <citation type="submission" date="2014-09" db="EMBL/GenBank/DDBJ databases">
        <title>Genome sequence of the luminous mushroom Mycena chlorophos for searching fungal bioluminescence genes.</title>
        <authorList>
            <person name="Tanaka Y."/>
            <person name="Kasuga D."/>
            <person name="Oba Y."/>
            <person name="Hase S."/>
            <person name="Sato K."/>
            <person name="Oba Y."/>
            <person name="Sakakibara Y."/>
        </authorList>
    </citation>
    <scope>NUCLEOTIDE SEQUENCE</scope>
</reference>
<evidence type="ECO:0000256" key="1">
    <source>
        <dbReference type="SAM" id="MobiDB-lite"/>
    </source>
</evidence>
<gene>
    <name evidence="3" type="ORF">MCHLO_10681</name>
</gene>
<sequence length="217" mass="24302">MTHLLTLRCLSAHLAFLPHPLRIPHSPNTCRAAAHTQGHPHTRDLPSPSSTRADYSPTRLGFLHTDRVSFCSGDAEPSPPGLRRLVFRVVTDNRLDGAAPWQAAPRRITRSHRNRGRTAPSLTAFLCLIRVALQGSCSFWREQQASLFVDAMESSAWADHANGDVVSVWRRKYTLPRGRKWYRAQVCRSSPSAIGWFALDSTVLVYSVAIAMHFFTC</sequence>
<feature type="chain" id="PRO_5045432968" evidence="2">
    <location>
        <begin position="16"/>
        <end position="217"/>
    </location>
</feature>
<evidence type="ECO:0000313" key="3">
    <source>
        <dbReference type="EMBL" id="GAT53760.1"/>
    </source>
</evidence>
<dbReference type="EMBL" id="DF848473">
    <property type="protein sequence ID" value="GAT53760.1"/>
    <property type="molecule type" value="Genomic_DNA"/>
</dbReference>
<accession>A0ABQ0LRQ8</accession>
<proteinExistence type="predicted"/>
<protein>
    <submittedName>
        <fullName evidence="3">Uncharacterized protein</fullName>
    </submittedName>
</protein>
<dbReference type="Proteomes" id="UP000815677">
    <property type="component" value="Unassembled WGS sequence"/>
</dbReference>
<feature type="signal peptide" evidence="2">
    <location>
        <begin position="1"/>
        <end position="15"/>
    </location>
</feature>
<feature type="region of interest" description="Disordered" evidence="1">
    <location>
        <begin position="30"/>
        <end position="53"/>
    </location>
</feature>
<organism evidence="3 4">
    <name type="scientific">Mycena chlorophos</name>
    <name type="common">Agaric fungus</name>
    <name type="synonym">Agaricus chlorophos</name>
    <dbReference type="NCBI Taxonomy" id="658473"/>
    <lineage>
        <taxon>Eukaryota</taxon>
        <taxon>Fungi</taxon>
        <taxon>Dikarya</taxon>
        <taxon>Basidiomycota</taxon>
        <taxon>Agaricomycotina</taxon>
        <taxon>Agaricomycetes</taxon>
        <taxon>Agaricomycetidae</taxon>
        <taxon>Agaricales</taxon>
        <taxon>Marasmiineae</taxon>
        <taxon>Mycenaceae</taxon>
        <taxon>Mycena</taxon>
    </lineage>
</organism>
<keyword evidence="2" id="KW-0732">Signal</keyword>